<organism evidence="5 6">
    <name type="scientific">Alistipes hominis</name>
    <dbReference type="NCBI Taxonomy" id="2763015"/>
    <lineage>
        <taxon>Bacteria</taxon>
        <taxon>Pseudomonadati</taxon>
        <taxon>Bacteroidota</taxon>
        <taxon>Bacteroidia</taxon>
        <taxon>Bacteroidales</taxon>
        <taxon>Rikenellaceae</taxon>
        <taxon>Alistipes</taxon>
    </lineage>
</organism>
<feature type="coiled-coil region" evidence="3">
    <location>
        <begin position="176"/>
        <end position="214"/>
    </location>
</feature>
<evidence type="ECO:0000313" key="5">
    <source>
        <dbReference type="EMBL" id="MBC5616975.1"/>
    </source>
</evidence>
<gene>
    <name evidence="5" type="ORF">H8S08_08095</name>
</gene>
<keyword evidence="6" id="KW-1185">Reference proteome</keyword>
<comment type="subcellular location">
    <subcellularLocation>
        <location evidence="1">Cell envelope</location>
    </subcellularLocation>
</comment>
<sequence length="417" mass="47254">MDREIPAEVKKQKMLKRLLRLAVTGTAATAALLILSRVLGNDLHENELFIRKVDRGPIEISVSASGKLMPLQEEIIVTPINTRILEVYKNPGDSVDKGDPLLKLELASVETEYRQKLDEREMMKSKLEQARVRLNGTISELEMQRRVKSMQAKQLYTDLQDERYLDSIGAGTPDKIRRAELNYEETKLELQLLEQKIENEHKNARAELRVQELELGILDKTLEEKARLLKDARILSPRKATLTFINRQIGSQVPQGTQVAVVSDLTRLKVDCEIGDQHREKLSVGAKAVIKTGDTELRGTVVTVTPSVTNGIVYFTVVPDEADHPGLRSGLSVDIHVLYGLRQNVLRIPNGTFFKYGPGLYDLWIVREGRAEKREVSLGESSYEYVEITDGLNEGDRVILSDMERYKDKQTLKIRKN</sequence>
<dbReference type="InterPro" id="IPR058627">
    <property type="entry name" value="MdtA-like_C"/>
</dbReference>
<dbReference type="Gene3D" id="2.40.30.170">
    <property type="match status" value="1"/>
</dbReference>
<evidence type="ECO:0000313" key="6">
    <source>
        <dbReference type="Proteomes" id="UP000636891"/>
    </source>
</evidence>
<feature type="coiled-coil region" evidence="3">
    <location>
        <begin position="113"/>
        <end position="144"/>
    </location>
</feature>
<evidence type="ECO:0000259" key="4">
    <source>
        <dbReference type="Pfam" id="PF25967"/>
    </source>
</evidence>
<feature type="domain" description="Multidrug resistance protein MdtA-like C-terminal permuted SH3" evidence="4">
    <location>
        <begin position="360"/>
        <end position="404"/>
    </location>
</feature>
<protein>
    <submittedName>
        <fullName evidence="5">HlyD family efflux transporter periplasmic adaptor subunit</fullName>
    </submittedName>
</protein>
<dbReference type="Proteomes" id="UP000636891">
    <property type="component" value="Unassembled WGS sequence"/>
</dbReference>
<dbReference type="Gene3D" id="2.40.420.20">
    <property type="match status" value="1"/>
</dbReference>
<proteinExistence type="predicted"/>
<keyword evidence="2 3" id="KW-0175">Coiled coil</keyword>
<accession>A0ABR7CNR8</accession>
<dbReference type="Gene3D" id="2.40.50.100">
    <property type="match status" value="1"/>
</dbReference>
<dbReference type="Pfam" id="PF25967">
    <property type="entry name" value="RND-MFP_C"/>
    <property type="match status" value="1"/>
</dbReference>
<dbReference type="PANTHER" id="PTHR32347">
    <property type="entry name" value="EFFLUX SYSTEM COMPONENT YKNX-RELATED"/>
    <property type="match status" value="1"/>
</dbReference>
<evidence type="ECO:0000256" key="2">
    <source>
        <dbReference type="ARBA" id="ARBA00023054"/>
    </source>
</evidence>
<dbReference type="PANTHER" id="PTHR32347:SF14">
    <property type="entry name" value="EFFLUX SYSTEM COMPONENT YKNX-RELATED"/>
    <property type="match status" value="1"/>
</dbReference>
<dbReference type="InterPro" id="IPR050465">
    <property type="entry name" value="UPF0194_transport"/>
</dbReference>
<name>A0ABR7CNR8_9BACT</name>
<reference evidence="5 6" key="1">
    <citation type="submission" date="2020-08" db="EMBL/GenBank/DDBJ databases">
        <title>Genome public.</title>
        <authorList>
            <person name="Liu C."/>
            <person name="Sun Q."/>
        </authorList>
    </citation>
    <scope>NUCLEOTIDE SEQUENCE [LARGE SCALE GENOMIC DNA]</scope>
    <source>
        <strain evidence="5 6">New-7</strain>
    </source>
</reference>
<evidence type="ECO:0000256" key="1">
    <source>
        <dbReference type="ARBA" id="ARBA00004196"/>
    </source>
</evidence>
<comment type="caution">
    <text evidence="5">The sequence shown here is derived from an EMBL/GenBank/DDBJ whole genome shotgun (WGS) entry which is preliminary data.</text>
</comment>
<dbReference type="EMBL" id="JACOOK010000003">
    <property type="protein sequence ID" value="MBC5616975.1"/>
    <property type="molecule type" value="Genomic_DNA"/>
</dbReference>
<dbReference type="Gene3D" id="1.10.287.470">
    <property type="entry name" value="Helix hairpin bin"/>
    <property type="match status" value="1"/>
</dbReference>
<evidence type="ECO:0000256" key="3">
    <source>
        <dbReference type="SAM" id="Coils"/>
    </source>
</evidence>